<dbReference type="InterPro" id="IPR050272">
    <property type="entry name" value="Isochorismatase-like_hydrls"/>
</dbReference>
<dbReference type="EMBL" id="CAFBMO010000134">
    <property type="protein sequence ID" value="CAB4922122.1"/>
    <property type="molecule type" value="Genomic_DNA"/>
</dbReference>
<organism evidence="4">
    <name type="scientific">freshwater metagenome</name>
    <dbReference type="NCBI Taxonomy" id="449393"/>
    <lineage>
        <taxon>unclassified sequences</taxon>
        <taxon>metagenomes</taxon>
        <taxon>ecological metagenomes</taxon>
    </lineage>
</organism>
<dbReference type="GO" id="GO:0016787">
    <property type="term" value="F:hydrolase activity"/>
    <property type="evidence" value="ECO:0007669"/>
    <property type="project" value="UniProtKB-KW"/>
</dbReference>
<protein>
    <submittedName>
        <fullName evidence="4">Unannotated protein</fullName>
    </submittedName>
</protein>
<accession>A0A6J7HRN1</accession>
<proteinExistence type="predicted"/>
<evidence type="ECO:0000256" key="1">
    <source>
        <dbReference type="ARBA" id="ARBA00022801"/>
    </source>
</evidence>
<dbReference type="PANTHER" id="PTHR43540">
    <property type="entry name" value="PEROXYUREIDOACRYLATE/UREIDOACRYLATE AMIDOHYDROLASE-RELATED"/>
    <property type="match status" value="1"/>
</dbReference>
<dbReference type="Gene3D" id="3.40.50.850">
    <property type="entry name" value="Isochorismatase-like"/>
    <property type="match status" value="1"/>
</dbReference>
<evidence type="ECO:0000259" key="2">
    <source>
        <dbReference type="Pfam" id="PF00857"/>
    </source>
</evidence>
<dbReference type="Pfam" id="PF00857">
    <property type="entry name" value="Isochorismatase"/>
    <property type="match status" value="1"/>
</dbReference>
<dbReference type="InterPro" id="IPR000868">
    <property type="entry name" value="Isochorismatase-like_dom"/>
</dbReference>
<dbReference type="SUPFAM" id="SSF52499">
    <property type="entry name" value="Isochorismatase-like hydrolases"/>
    <property type="match status" value="1"/>
</dbReference>
<feature type="domain" description="Isochorismatase-like" evidence="2">
    <location>
        <begin position="15"/>
        <end position="197"/>
    </location>
</feature>
<keyword evidence="1" id="KW-0378">Hydrolase</keyword>
<dbReference type="AlphaFoldDB" id="A0A6J7HRN1"/>
<evidence type="ECO:0000313" key="4">
    <source>
        <dbReference type="EMBL" id="CAB4922122.1"/>
    </source>
</evidence>
<gene>
    <name evidence="3" type="ORF">UFOPK1908_01026</name>
    <name evidence="4" type="ORF">UFOPK3576_01724</name>
</gene>
<reference evidence="4" key="1">
    <citation type="submission" date="2020-05" db="EMBL/GenBank/DDBJ databases">
        <authorList>
            <person name="Chiriac C."/>
            <person name="Salcher M."/>
            <person name="Ghai R."/>
            <person name="Kavagutti S V."/>
        </authorList>
    </citation>
    <scope>NUCLEOTIDE SEQUENCE</scope>
</reference>
<dbReference type="InterPro" id="IPR036380">
    <property type="entry name" value="Isochorismatase-like_sf"/>
</dbReference>
<evidence type="ECO:0000313" key="3">
    <source>
        <dbReference type="EMBL" id="CAB4623752.1"/>
    </source>
</evidence>
<dbReference type="EMBL" id="CAEZVB010000048">
    <property type="protein sequence ID" value="CAB4623752.1"/>
    <property type="molecule type" value="Genomic_DNA"/>
</dbReference>
<dbReference type="CDD" id="cd00431">
    <property type="entry name" value="cysteine_hydrolases"/>
    <property type="match status" value="1"/>
</dbReference>
<name>A0A6J7HRN1_9ZZZZ</name>
<sequence length="208" mass="22766">MMAIEVGPFINPATTAVVALEVQENLVLPDRSVLPGLAKAAVDNNMVANIASLADSARAVGSRVYFVCDQRRKDRFGHANNTFVHRKMTGEREWSGGHGEIVAELTPKPEDIYLERQQGMTGFFTTSLDMYFRNTGVTTVILTGVSANLSLVGTAIEGMNLGYRMIVPRDCIAGDPMTYVDDLLKYTIRNIALVTTSDVIKDYWASLG</sequence>
<dbReference type="PANTHER" id="PTHR43540:SF6">
    <property type="entry name" value="ISOCHORISMATASE-LIKE DOMAIN-CONTAINING PROTEIN"/>
    <property type="match status" value="1"/>
</dbReference>